<dbReference type="InterPro" id="IPR018579">
    <property type="entry name" value="Restrct_endonuc_II_LlaJI"/>
</dbReference>
<reference evidence="1" key="1">
    <citation type="submission" date="2015-10" db="EMBL/GenBank/DDBJ databases">
        <authorList>
            <person name="Gilbert D.G."/>
        </authorList>
    </citation>
    <scope>NUCLEOTIDE SEQUENCE</scope>
</reference>
<gene>
    <name evidence="1" type="ORF">MGWOODY_Tha2555</name>
</gene>
<dbReference type="EMBL" id="CZQC01000046">
    <property type="protein sequence ID" value="CUS41565.1"/>
    <property type="molecule type" value="Genomic_DNA"/>
</dbReference>
<protein>
    <recommendedName>
        <fullName evidence="2">LlaJI restriction endonuclease</fullName>
    </recommendedName>
</protein>
<organism evidence="1">
    <name type="scientific">hydrothermal vent metagenome</name>
    <dbReference type="NCBI Taxonomy" id="652676"/>
    <lineage>
        <taxon>unclassified sequences</taxon>
        <taxon>metagenomes</taxon>
        <taxon>ecological metagenomes</taxon>
    </lineage>
</organism>
<accession>A0A160TB39</accession>
<dbReference type="Pfam" id="PF09563">
    <property type="entry name" value="RE_LlaJI"/>
    <property type="match status" value="1"/>
</dbReference>
<proteinExistence type="predicted"/>
<sequence>MTSHLHFYTDRALVDSLPSDLSDEMKSHYLIRRDDQRVSFSGMIMTGDGISIFLPRNSPIPQANSVTGYRYASLLMKGLKRYTRDKALNKIDSDGDGSIGGAKLAVIVDLLEDYCTYGIYTRRLREKVTNMGKPDWRQTIASQAALIGASGPIYLNVCGSRYRSFSNCEVAKIHAFVVRELDETYSWIITGSDISISDAAAIIPPPVQDNNLMIRALENELSLVYSDREIRLINLLIDYIRNTRGHNSSSEVIGLSHFHTMWERMVHSTLKSVVHVNNQLSIPTYRFKDETLHPAPTKGQRTDTVIHNESTNRYVVIDAKYYGAKDLSSAPGWSDIVKQFFYAKALKIFTEGAEVDNVFVFPGDGPLKSVHMQNRQSMETQDDKYPPIKCFYIQPMDLLEYYVSGRIYKDFSNRLMSIEGST</sequence>
<evidence type="ECO:0008006" key="2">
    <source>
        <dbReference type="Google" id="ProtNLM"/>
    </source>
</evidence>
<evidence type="ECO:0000313" key="1">
    <source>
        <dbReference type="EMBL" id="CUS41565.1"/>
    </source>
</evidence>
<dbReference type="AlphaFoldDB" id="A0A160TB39"/>
<name>A0A160TB39_9ZZZZ</name>